<proteinExistence type="predicted"/>
<accession>A0A6I1FMX5</accession>
<protein>
    <submittedName>
        <fullName evidence="1">Uncharacterized protein</fullName>
    </submittedName>
</protein>
<sequence length="44" mass="5237">MRVWRLYLNACSASFQTGRTDLSQFIFTKGTNDSILWTRGYMYH</sequence>
<reference evidence="1 2" key="1">
    <citation type="submission" date="2019-10" db="EMBL/GenBank/DDBJ databases">
        <title>Bacillus aerolatum sp. nov., isolated from bioaerosol of sport playgrounds.</title>
        <authorList>
            <person name="Chen P."/>
            <person name="Zhang G."/>
        </authorList>
    </citation>
    <scope>NUCLEOTIDE SEQUENCE [LARGE SCALE GENOMIC DNA]</scope>
    <source>
        <strain evidence="1 2">CX253</strain>
    </source>
</reference>
<dbReference type="EMBL" id="WEIO01000003">
    <property type="protein sequence ID" value="KAB7707659.1"/>
    <property type="molecule type" value="Genomic_DNA"/>
</dbReference>
<evidence type="ECO:0000313" key="2">
    <source>
        <dbReference type="Proteomes" id="UP000429595"/>
    </source>
</evidence>
<comment type="caution">
    <text evidence="1">The sequence shown here is derived from an EMBL/GenBank/DDBJ whole genome shotgun (WGS) entry which is preliminary data.</text>
</comment>
<organism evidence="1 2">
    <name type="scientific">Bacillus aerolatus</name>
    <dbReference type="NCBI Taxonomy" id="2653354"/>
    <lineage>
        <taxon>Bacteria</taxon>
        <taxon>Bacillati</taxon>
        <taxon>Bacillota</taxon>
        <taxon>Bacilli</taxon>
        <taxon>Bacillales</taxon>
        <taxon>Bacillaceae</taxon>
        <taxon>Bacillus</taxon>
    </lineage>
</organism>
<dbReference type="Proteomes" id="UP000429595">
    <property type="component" value="Unassembled WGS sequence"/>
</dbReference>
<gene>
    <name evidence="1" type="ORF">F9802_07510</name>
</gene>
<evidence type="ECO:0000313" key="1">
    <source>
        <dbReference type="EMBL" id="KAB7707659.1"/>
    </source>
</evidence>
<keyword evidence="2" id="KW-1185">Reference proteome</keyword>
<dbReference type="AlphaFoldDB" id="A0A6I1FMX5"/>
<name>A0A6I1FMX5_9BACI</name>